<gene>
    <name evidence="7" type="ORF">HQ497_06365</name>
</gene>
<evidence type="ECO:0000256" key="3">
    <source>
        <dbReference type="ARBA" id="ARBA00022964"/>
    </source>
</evidence>
<keyword evidence="5" id="KW-0408">Iron</keyword>
<keyword evidence="3 7" id="KW-0223">Dioxygenase</keyword>
<dbReference type="PANTHER" id="PTHR30468">
    <property type="entry name" value="ALPHA-KETOGLUTARATE-DEPENDENT SULFONATE DIOXYGENASE"/>
    <property type="match status" value="1"/>
</dbReference>
<feature type="domain" description="TauD/TfdA-like" evidence="6">
    <location>
        <begin position="8"/>
        <end position="263"/>
    </location>
</feature>
<evidence type="ECO:0000313" key="8">
    <source>
        <dbReference type="Proteomes" id="UP000754644"/>
    </source>
</evidence>
<dbReference type="AlphaFoldDB" id="A0A972VYJ5"/>
<dbReference type="Proteomes" id="UP000754644">
    <property type="component" value="Unassembled WGS sequence"/>
</dbReference>
<evidence type="ECO:0000256" key="1">
    <source>
        <dbReference type="ARBA" id="ARBA00005896"/>
    </source>
</evidence>
<evidence type="ECO:0000259" key="6">
    <source>
        <dbReference type="Pfam" id="PF02668"/>
    </source>
</evidence>
<protein>
    <submittedName>
        <fullName evidence="7">TauD/TfdA family dioxygenase</fullName>
    </submittedName>
</protein>
<dbReference type="Gene3D" id="3.60.130.10">
    <property type="entry name" value="Clavaminate synthase-like"/>
    <property type="match status" value="1"/>
</dbReference>
<dbReference type="GO" id="GO:0005737">
    <property type="term" value="C:cytoplasm"/>
    <property type="evidence" value="ECO:0007669"/>
    <property type="project" value="TreeGrafter"/>
</dbReference>
<dbReference type="GO" id="GO:0006790">
    <property type="term" value="P:sulfur compound metabolic process"/>
    <property type="evidence" value="ECO:0007669"/>
    <property type="project" value="TreeGrafter"/>
</dbReference>
<keyword evidence="2" id="KW-0479">Metal-binding</keyword>
<keyword evidence="4" id="KW-0560">Oxidoreductase</keyword>
<name>A0A972VYJ5_9GAMM</name>
<dbReference type="InterPro" id="IPR051323">
    <property type="entry name" value="AtsK-like"/>
</dbReference>
<evidence type="ECO:0000256" key="2">
    <source>
        <dbReference type="ARBA" id="ARBA00022723"/>
    </source>
</evidence>
<dbReference type="Pfam" id="PF02668">
    <property type="entry name" value="TauD"/>
    <property type="match status" value="1"/>
</dbReference>
<organism evidence="7 8">
    <name type="scientific">SAR86 cluster bacterium</name>
    <dbReference type="NCBI Taxonomy" id="2030880"/>
    <lineage>
        <taxon>Bacteria</taxon>
        <taxon>Pseudomonadati</taxon>
        <taxon>Pseudomonadota</taxon>
        <taxon>Gammaproteobacteria</taxon>
        <taxon>SAR86 cluster</taxon>
    </lineage>
</organism>
<evidence type="ECO:0000313" key="7">
    <source>
        <dbReference type="EMBL" id="NQV64972.1"/>
    </source>
</evidence>
<dbReference type="FunFam" id="3.60.130.10:FF:000007">
    <property type="entry name" value="Alpha-ketoglutarate-dependent taurine dioxygenase"/>
    <property type="match status" value="1"/>
</dbReference>
<dbReference type="SUPFAM" id="SSF51197">
    <property type="entry name" value="Clavaminate synthase-like"/>
    <property type="match status" value="1"/>
</dbReference>
<evidence type="ECO:0000256" key="5">
    <source>
        <dbReference type="ARBA" id="ARBA00023004"/>
    </source>
</evidence>
<comment type="caution">
    <text evidence="7">The sequence shown here is derived from an EMBL/GenBank/DDBJ whole genome shotgun (WGS) entry which is preliminary data.</text>
</comment>
<comment type="similarity">
    <text evidence="1">Belongs to the TfdA dioxygenase family.</text>
</comment>
<accession>A0A972VYJ5</accession>
<proteinExistence type="inferred from homology"/>
<reference evidence="7" key="1">
    <citation type="submission" date="2020-05" db="EMBL/GenBank/DDBJ databases">
        <title>Sulfur intermediates as new biogeochemical hubs in an aquatic model microbial ecosystem.</title>
        <authorList>
            <person name="Vigneron A."/>
        </authorList>
    </citation>
    <scope>NUCLEOTIDE SEQUENCE</scope>
    <source>
        <strain evidence="7">Bin.250</strain>
    </source>
</reference>
<dbReference type="PANTHER" id="PTHR30468:SF1">
    <property type="entry name" value="ALPHA-KETOGLUTARATE-DEPENDENT SULFONATE DIOXYGENASE"/>
    <property type="match status" value="1"/>
</dbReference>
<dbReference type="GO" id="GO:0046872">
    <property type="term" value="F:metal ion binding"/>
    <property type="evidence" value="ECO:0007669"/>
    <property type="project" value="UniProtKB-KW"/>
</dbReference>
<dbReference type="EMBL" id="JABMOJ010000234">
    <property type="protein sequence ID" value="NQV64972.1"/>
    <property type="molecule type" value="Genomic_DNA"/>
</dbReference>
<dbReference type="InterPro" id="IPR003819">
    <property type="entry name" value="TauD/TfdA-like"/>
</dbReference>
<dbReference type="GO" id="GO:0000908">
    <property type="term" value="F:taurine dioxygenase activity"/>
    <property type="evidence" value="ECO:0007669"/>
    <property type="project" value="TreeGrafter"/>
</dbReference>
<evidence type="ECO:0000256" key="4">
    <source>
        <dbReference type="ARBA" id="ARBA00023002"/>
    </source>
</evidence>
<sequence>MNYRFIQVQSLTPLIGAEVSGVDLCAPLSDAVFAEIHQAWMDHLVLFFRDQPMSSAQHLAFGQRFGELHIHPAAPYVQDNPALMQIHTDKDSFRNNGEGWHSDVSADAEPPMASILHLHQTPSHGGDTLWANMYEAYATLSTPIQKLLADLSAVHVADYSGFYGAHAPQRENPSAVHPVVRTHPVTGRKALFVNSGFTQRIKGLQRDESDGILALLFAHIKNPNFHCRFQWRPDSVALWDNRCTQHMAVWDYFPQTRHGIRVTIKGDRPV</sequence>
<dbReference type="InterPro" id="IPR042098">
    <property type="entry name" value="TauD-like_sf"/>
</dbReference>